<keyword evidence="2" id="KW-0333">Golgi apparatus</keyword>
<evidence type="ECO:0000256" key="4">
    <source>
        <dbReference type="SAM" id="Coils"/>
    </source>
</evidence>
<dbReference type="Gene3D" id="3.40.50.300">
    <property type="entry name" value="P-loop containing nucleotide triphosphate hydrolases"/>
    <property type="match status" value="1"/>
</dbReference>
<proteinExistence type="predicted"/>
<name>A0ABQ9YL17_9EUKA</name>
<comment type="subcellular location">
    <subcellularLocation>
        <location evidence="1">Golgi apparatus</location>
    </subcellularLocation>
</comment>
<dbReference type="EMBL" id="JARBJD010000002">
    <property type="protein sequence ID" value="KAK2964453.1"/>
    <property type="molecule type" value="Genomic_DNA"/>
</dbReference>
<feature type="region of interest" description="Disordered" evidence="5">
    <location>
        <begin position="1269"/>
        <end position="1344"/>
    </location>
</feature>
<dbReference type="SUPFAM" id="SSF52540">
    <property type="entry name" value="P-loop containing nucleoside triphosphate hydrolases"/>
    <property type="match status" value="1"/>
</dbReference>
<gene>
    <name evidence="6" type="ORF">BLNAU_369</name>
</gene>
<evidence type="ECO:0000256" key="3">
    <source>
        <dbReference type="ARBA" id="ARBA00023054"/>
    </source>
</evidence>
<feature type="compositionally biased region" description="Basic residues" evidence="5">
    <location>
        <begin position="1134"/>
        <end position="1144"/>
    </location>
</feature>
<dbReference type="InterPro" id="IPR027417">
    <property type="entry name" value="P-loop_NTPase"/>
</dbReference>
<organism evidence="6 7">
    <name type="scientific">Blattamonas nauphoetae</name>
    <dbReference type="NCBI Taxonomy" id="2049346"/>
    <lineage>
        <taxon>Eukaryota</taxon>
        <taxon>Metamonada</taxon>
        <taxon>Preaxostyla</taxon>
        <taxon>Oxymonadida</taxon>
        <taxon>Blattamonas</taxon>
    </lineage>
</organism>
<feature type="compositionally biased region" description="Low complexity" evidence="5">
    <location>
        <begin position="663"/>
        <end position="679"/>
    </location>
</feature>
<evidence type="ECO:0000256" key="2">
    <source>
        <dbReference type="ARBA" id="ARBA00023034"/>
    </source>
</evidence>
<feature type="compositionally biased region" description="Basic residues" evidence="5">
    <location>
        <begin position="1279"/>
        <end position="1292"/>
    </location>
</feature>
<feature type="compositionally biased region" description="Acidic residues" evidence="5">
    <location>
        <begin position="1296"/>
        <end position="1315"/>
    </location>
</feature>
<feature type="region of interest" description="Disordered" evidence="5">
    <location>
        <begin position="968"/>
        <end position="995"/>
    </location>
</feature>
<feature type="region of interest" description="Disordered" evidence="5">
    <location>
        <begin position="938"/>
        <end position="957"/>
    </location>
</feature>
<reference evidence="6 7" key="1">
    <citation type="journal article" date="2022" name="bioRxiv">
        <title>Genomics of Preaxostyla Flagellates Illuminates Evolutionary Transitions and the Path Towards Mitochondrial Loss.</title>
        <authorList>
            <person name="Novak L.V.F."/>
            <person name="Treitli S.C."/>
            <person name="Pyrih J."/>
            <person name="Halakuc P."/>
            <person name="Pipaliya S.V."/>
            <person name="Vacek V."/>
            <person name="Brzon O."/>
            <person name="Soukal P."/>
            <person name="Eme L."/>
            <person name="Dacks J.B."/>
            <person name="Karnkowska A."/>
            <person name="Elias M."/>
            <person name="Hampl V."/>
        </authorList>
    </citation>
    <scope>NUCLEOTIDE SEQUENCE [LARGE SCALE GENOMIC DNA]</scope>
    <source>
        <strain evidence="6">NAU3</strain>
        <tissue evidence="6">Gut</tissue>
    </source>
</reference>
<evidence type="ECO:0000256" key="5">
    <source>
        <dbReference type="SAM" id="MobiDB-lite"/>
    </source>
</evidence>
<evidence type="ECO:0000313" key="7">
    <source>
        <dbReference type="Proteomes" id="UP001281761"/>
    </source>
</evidence>
<feature type="coiled-coil region" evidence="4">
    <location>
        <begin position="170"/>
        <end position="246"/>
    </location>
</feature>
<feature type="region of interest" description="Disordered" evidence="5">
    <location>
        <begin position="1120"/>
        <end position="1178"/>
    </location>
</feature>
<dbReference type="Proteomes" id="UP001281761">
    <property type="component" value="Unassembled WGS sequence"/>
</dbReference>
<protein>
    <recommendedName>
        <fullName evidence="8">RecF/RecN/SMC N-terminal domain-containing protein</fullName>
    </recommendedName>
</protein>
<evidence type="ECO:0000313" key="6">
    <source>
        <dbReference type="EMBL" id="KAK2964453.1"/>
    </source>
</evidence>
<feature type="compositionally biased region" description="Basic and acidic residues" evidence="5">
    <location>
        <begin position="973"/>
        <end position="995"/>
    </location>
</feature>
<keyword evidence="3 4" id="KW-0175">Coiled coil</keyword>
<sequence>MQIAEKGHIELKLKDGDTVTIIYTEITKKGARWCLNGKWSSAKEIRDFGLLNGFHYSEGSFGIIRQNFVTRMLDDGKTLADGLQQVNGAKRLLESIRKTMTELTESKEVYEKIDSSLSLLRKRVSEEEDKKKKRGQIFEIIQQESRERDNVFRLQLGLSIVEEQRTNKQVAVTEKEIAQQTHKLETVREEIEQLRLLIEQKEADQNAADEQITVLRNALLNQQLQLNEAEQDFRAAEVSQLNLRKKLKSLTETLDHPSLIPGLMASLQTVTSDLGTSRRELSRVQQLLESIDEETKTLEVQHSASSASELIAYCTSQSASLSASLREIERDVKSRRAKLAVIEDTIIRLNVTKRRDEEEQETIQNQLINLKDRLNSQSEHGPIISEEERHTSDRLISLLELFLQSVFKDDSIGPFFKAFASLFTDSLKSSTAEKPSFIKSDMDMGDSSSSLSSSQRPEALHAISDCVENVQRWVDRSIMELREKSRTVSKNSHGNNELPTGIFGRVSDCLVFSPLGMSDEDIVEAHNFILPLSLIIASSATAVVVDSTSTAQTLMQAIKQTRRDKHQGPHSSTSPMQVFASSFFHPSFKSKVKLWPLTDIEMKADPQTPTSSIFSTLVSPFSLIQPVAQSFVPVVRKIFAGTRLERDEQRAIQAMKSIDSSKFSKTTSFSPHFDPFSSSNDDDRSERGSGIKQIATSSGTLHSAGFLSGGFRKQASTVLYLTPLSLSRHGSQLSTFLGVSRSLALTIKSTGEGTVTFTAKCWEGYLSQIRTMVLDPLSKLIRGLVTKCETRRKVVQQREQIMSEITSWRRKEKDVEQRLFDIESKMKSLLDESGRQRRGIESEEKRGDDAKHELLALEHRLELLSSEKASVSSFLEESKRGLQIRKANIEQDEQRIRTTIQTLEAEEEGLTERIEQEQEEQDKLKEEFEKVTEQLRRREDKGRLQEMQKKLNDERVRFTQKEGELKALLSQHRGVEEEREHESKREEKKQKERQELEDNRVLAELQSKLVTQQQSLQIRCSHRKRKEMLAKRSRRNEVIHDFPLQQEERNEENEWNEPDQPEAINREMVADEQRAERRQRLLITDSELQRIENTGSDSIEAEIRQGEKRGKELRKARNDLLAELKVPNTAEGKKSRRRSGKGRRKTEWSDEDSSDGVDHLSSPASNNDVQEQDSDAQELATVKRWLEEEQRKETNTSDEVMTLLSRLDQVRTAIERLEENIKDSKQLVLRANRIGLLRLNRSTSTLFSSLFVTKEVRLIIGHWIEKKKGKNAENGKPVRQTKKQRNKQKKKKSASETEDFDGESSIETEIEEDFGNSEGNLSNHQPDDVPSPLSPKSDYSQDEEFDDALFSSKAKDPANFALDGGIEIQIRDRMENGEVSDWRRGLEEMSGGQRTLLSLCIVVCLAQFGHENKAGKGDRVDDDEATQRKRRKGKSLVLFDEIDSNLDEHNQALLARLLTHSFANTQVICVSHLPTTTTIADCIISLDRAQHHMSKKDNTGGKRLAHDTTYVSKVTLRDKQQAEIDSHEP</sequence>
<keyword evidence="7" id="KW-1185">Reference proteome</keyword>
<dbReference type="PANTHER" id="PTHR18921">
    <property type="entry name" value="MYOSIN HEAVY CHAIN - RELATED"/>
    <property type="match status" value="1"/>
</dbReference>
<feature type="coiled-coil region" evidence="4">
    <location>
        <begin position="1200"/>
        <end position="1234"/>
    </location>
</feature>
<comment type="caution">
    <text evidence="6">The sequence shown here is derived from an EMBL/GenBank/DDBJ whole genome shotgun (WGS) entry which is preliminary data.</text>
</comment>
<feature type="region of interest" description="Disordered" evidence="5">
    <location>
        <begin position="663"/>
        <end position="689"/>
    </location>
</feature>
<evidence type="ECO:0000256" key="1">
    <source>
        <dbReference type="ARBA" id="ARBA00004555"/>
    </source>
</evidence>
<dbReference type="PANTHER" id="PTHR18921:SF2">
    <property type="entry name" value="THYROID RECEPTOR-INTERACTING PROTEIN 11"/>
    <property type="match status" value="1"/>
</dbReference>
<evidence type="ECO:0008006" key="8">
    <source>
        <dbReference type="Google" id="ProtNLM"/>
    </source>
</evidence>
<accession>A0ABQ9YL17</accession>